<dbReference type="CDD" id="cd06261">
    <property type="entry name" value="TM_PBP2"/>
    <property type="match status" value="1"/>
</dbReference>
<evidence type="ECO:0000256" key="5">
    <source>
        <dbReference type="ARBA" id="ARBA00022597"/>
    </source>
</evidence>
<evidence type="ECO:0000256" key="1">
    <source>
        <dbReference type="ARBA" id="ARBA00004651"/>
    </source>
</evidence>
<dbReference type="STRING" id="1469948.GCA_000732725_02327"/>
<evidence type="ECO:0000256" key="6">
    <source>
        <dbReference type="ARBA" id="ARBA00022692"/>
    </source>
</evidence>
<dbReference type="GO" id="GO:0015423">
    <property type="term" value="F:ABC-type maltose transporter activity"/>
    <property type="evidence" value="ECO:0007669"/>
    <property type="project" value="TreeGrafter"/>
</dbReference>
<sequence>MKRTNRRKIKTKLKLAVLNLLLITLCFLGLVPILYALSLSLSGSGGALSAGLTLWPEKVTIENYIKIITEEPFFIWLSNSVILSAATMVVAIGFAVVASYAFSRFRFKGRKGILKLLLVLNAFPQILSMFAIFRLFKTMEMLDSKIGLVIVYAGSMCIFSIWNMKGYFDTIPVEIEEASKIDGAGDFQLLWKIVLPLARPAVIVTAVMVLIFVWNEYLFATTFLLNEKSYTLAGGLYQLQSNDYSRSWPLFSAASIMVSVPILAVFFCIQKYMVSGLTAGGVKG</sequence>
<comment type="subcellular location">
    <subcellularLocation>
        <location evidence="1 9">Cell membrane</location>
        <topology evidence="1 9">Multi-pass membrane protein</topology>
    </subcellularLocation>
</comment>
<keyword evidence="12" id="KW-1185">Reference proteome</keyword>
<evidence type="ECO:0000313" key="12">
    <source>
        <dbReference type="Proteomes" id="UP000295718"/>
    </source>
</evidence>
<keyword evidence="5" id="KW-0762">Sugar transport</keyword>
<keyword evidence="7 9" id="KW-1133">Transmembrane helix</keyword>
<dbReference type="PROSITE" id="PS50928">
    <property type="entry name" value="ABC_TM1"/>
    <property type="match status" value="1"/>
</dbReference>
<dbReference type="InterPro" id="IPR050901">
    <property type="entry name" value="BP-dep_ABC_trans_perm"/>
</dbReference>
<dbReference type="PANTHER" id="PTHR32243">
    <property type="entry name" value="MALTOSE TRANSPORT SYSTEM PERMEASE-RELATED"/>
    <property type="match status" value="1"/>
</dbReference>
<feature type="transmembrane region" description="Helical" evidence="9">
    <location>
        <begin position="189"/>
        <end position="214"/>
    </location>
</feature>
<evidence type="ECO:0000256" key="9">
    <source>
        <dbReference type="RuleBase" id="RU363032"/>
    </source>
</evidence>
<dbReference type="InterPro" id="IPR000515">
    <property type="entry name" value="MetI-like"/>
</dbReference>
<evidence type="ECO:0000256" key="4">
    <source>
        <dbReference type="ARBA" id="ARBA00022475"/>
    </source>
</evidence>
<accession>A0A4R1QYQ3</accession>
<dbReference type="GO" id="GO:0042956">
    <property type="term" value="P:maltodextrin transmembrane transport"/>
    <property type="evidence" value="ECO:0007669"/>
    <property type="project" value="TreeGrafter"/>
</dbReference>
<evidence type="ECO:0000256" key="8">
    <source>
        <dbReference type="ARBA" id="ARBA00023136"/>
    </source>
</evidence>
<dbReference type="OrthoDB" id="27560at2"/>
<keyword evidence="8 9" id="KW-0472">Membrane</keyword>
<dbReference type="Gene3D" id="1.10.3720.10">
    <property type="entry name" value="MetI-like"/>
    <property type="match status" value="1"/>
</dbReference>
<evidence type="ECO:0000256" key="2">
    <source>
        <dbReference type="ARBA" id="ARBA00009047"/>
    </source>
</evidence>
<feature type="transmembrane region" description="Helical" evidence="9">
    <location>
        <begin position="248"/>
        <end position="269"/>
    </location>
</feature>
<protein>
    <submittedName>
        <fullName evidence="11">Carbohydrate ABC transporter membrane protein 2 (CUT1 family)</fullName>
    </submittedName>
</protein>
<dbReference type="GO" id="GO:0005886">
    <property type="term" value="C:plasma membrane"/>
    <property type="evidence" value="ECO:0007669"/>
    <property type="project" value="UniProtKB-SubCell"/>
</dbReference>
<gene>
    <name evidence="11" type="ORF">EDD76_107207</name>
</gene>
<dbReference type="Pfam" id="PF00528">
    <property type="entry name" value="BPD_transp_1"/>
    <property type="match status" value="1"/>
</dbReference>
<feature type="transmembrane region" description="Helical" evidence="9">
    <location>
        <begin position="114"/>
        <end position="136"/>
    </location>
</feature>
<evidence type="ECO:0000313" key="11">
    <source>
        <dbReference type="EMBL" id="TCL58091.1"/>
    </source>
</evidence>
<comment type="caution">
    <text evidence="11">The sequence shown here is derived from an EMBL/GenBank/DDBJ whole genome shotgun (WGS) entry which is preliminary data.</text>
</comment>
<feature type="domain" description="ABC transmembrane type-1" evidence="10">
    <location>
        <begin position="77"/>
        <end position="269"/>
    </location>
</feature>
<feature type="transmembrane region" description="Helical" evidence="9">
    <location>
        <begin position="73"/>
        <end position="102"/>
    </location>
</feature>
<keyword evidence="3 9" id="KW-0813">Transport</keyword>
<dbReference type="RefSeq" id="WP_031391011.1">
    <property type="nucleotide sequence ID" value="NZ_JPNB01000002.1"/>
</dbReference>
<evidence type="ECO:0000256" key="7">
    <source>
        <dbReference type="ARBA" id="ARBA00022989"/>
    </source>
</evidence>
<dbReference type="SUPFAM" id="SSF161098">
    <property type="entry name" value="MetI-like"/>
    <property type="match status" value="1"/>
</dbReference>
<dbReference type="InterPro" id="IPR035906">
    <property type="entry name" value="MetI-like_sf"/>
</dbReference>
<dbReference type="AlphaFoldDB" id="A0A4R1QYQ3"/>
<dbReference type="EMBL" id="SLUO01000007">
    <property type="protein sequence ID" value="TCL58091.1"/>
    <property type="molecule type" value="Genomic_DNA"/>
</dbReference>
<dbReference type="Proteomes" id="UP000295718">
    <property type="component" value="Unassembled WGS sequence"/>
</dbReference>
<organism evidence="11 12">
    <name type="scientific">Kineothrix alysoides</name>
    <dbReference type="NCBI Taxonomy" id="1469948"/>
    <lineage>
        <taxon>Bacteria</taxon>
        <taxon>Bacillati</taxon>
        <taxon>Bacillota</taxon>
        <taxon>Clostridia</taxon>
        <taxon>Lachnospirales</taxon>
        <taxon>Lachnospiraceae</taxon>
        <taxon>Kineothrix</taxon>
    </lineage>
</organism>
<reference evidence="11 12" key="1">
    <citation type="submission" date="2019-03" db="EMBL/GenBank/DDBJ databases">
        <title>Genomic Encyclopedia of Type Strains, Phase IV (KMG-IV): sequencing the most valuable type-strain genomes for metagenomic binning, comparative biology and taxonomic classification.</title>
        <authorList>
            <person name="Goeker M."/>
        </authorList>
    </citation>
    <scope>NUCLEOTIDE SEQUENCE [LARGE SCALE GENOMIC DNA]</scope>
    <source>
        <strain evidence="11 12">DSM 100556</strain>
    </source>
</reference>
<keyword evidence="6 9" id="KW-0812">Transmembrane</keyword>
<comment type="similarity">
    <text evidence="2">Belongs to the binding-protein-dependent transport system permease family. MalFG subfamily.</text>
</comment>
<feature type="transmembrane region" description="Helical" evidence="9">
    <location>
        <begin position="148"/>
        <end position="168"/>
    </location>
</feature>
<keyword evidence="4" id="KW-1003">Cell membrane</keyword>
<dbReference type="PANTHER" id="PTHR32243:SF50">
    <property type="entry name" value="MALTOSE_MALTODEXTRIN TRANSPORT SYSTEM PERMEASE PROTEIN MALG"/>
    <property type="match status" value="1"/>
</dbReference>
<evidence type="ECO:0000256" key="3">
    <source>
        <dbReference type="ARBA" id="ARBA00022448"/>
    </source>
</evidence>
<proteinExistence type="inferred from homology"/>
<name>A0A4R1QYQ3_9FIRM</name>
<evidence type="ECO:0000259" key="10">
    <source>
        <dbReference type="PROSITE" id="PS50928"/>
    </source>
</evidence>